<feature type="domain" description="Carrier" evidence="1">
    <location>
        <begin position="3"/>
        <end position="81"/>
    </location>
</feature>
<gene>
    <name evidence="2" type="ORF">EXU30_16010</name>
</gene>
<evidence type="ECO:0000313" key="3">
    <source>
        <dbReference type="Proteomes" id="UP000291106"/>
    </source>
</evidence>
<dbReference type="Pfam" id="PF00550">
    <property type="entry name" value="PP-binding"/>
    <property type="match status" value="1"/>
</dbReference>
<protein>
    <submittedName>
        <fullName evidence="2">Acyl carrier protein</fullName>
    </submittedName>
</protein>
<dbReference type="SUPFAM" id="SSF47336">
    <property type="entry name" value="ACP-like"/>
    <property type="match status" value="1"/>
</dbReference>
<sequence length="84" mass="9088">MNQAQQDITNTIIDYIKQHADEVSVTEHSNFVTEGLLDSFAILSLIMTLESEFSIKFTPIELADSSLQVVGGLAAAALAKMTSN</sequence>
<name>A0A411PKG0_9GAMM</name>
<dbReference type="KEGG" id="smai:EXU30_16010"/>
<dbReference type="PROSITE" id="PS50075">
    <property type="entry name" value="CARRIER"/>
    <property type="match status" value="1"/>
</dbReference>
<dbReference type="AlphaFoldDB" id="A0A411PKG0"/>
<dbReference type="EMBL" id="CP036200">
    <property type="protein sequence ID" value="QBF84008.1"/>
    <property type="molecule type" value="Genomic_DNA"/>
</dbReference>
<evidence type="ECO:0000313" key="2">
    <source>
        <dbReference type="EMBL" id="QBF84008.1"/>
    </source>
</evidence>
<reference evidence="2 3" key="1">
    <citation type="submission" date="2019-02" db="EMBL/GenBank/DDBJ databases">
        <title>Shewanella sp. D4-2 isolated from Dokdo Island.</title>
        <authorList>
            <person name="Baek K."/>
        </authorList>
    </citation>
    <scope>NUCLEOTIDE SEQUENCE [LARGE SCALE GENOMIC DNA]</scope>
    <source>
        <strain evidence="2 3">D4-2</strain>
    </source>
</reference>
<accession>A0A411PKG0</accession>
<organism evidence="2 3">
    <name type="scientific">Shewanella maritima</name>
    <dbReference type="NCBI Taxonomy" id="2520507"/>
    <lineage>
        <taxon>Bacteria</taxon>
        <taxon>Pseudomonadati</taxon>
        <taxon>Pseudomonadota</taxon>
        <taxon>Gammaproteobacteria</taxon>
        <taxon>Alteromonadales</taxon>
        <taxon>Shewanellaceae</taxon>
        <taxon>Shewanella</taxon>
    </lineage>
</organism>
<dbReference type="RefSeq" id="WP_130601689.1">
    <property type="nucleotide sequence ID" value="NZ_CP036200.1"/>
</dbReference>
<dbReference type="Gene3D" id="1.10.1200.10">
    <property type="entry name" value="ACP-like"/>
    <property type="match status" value="1"/>
</dbReference>
<dbReference type="InterPro" id="IPR036736">
    <property type="entry name" value="ACP-like_sf"/>
</dbReference>
<dbReference type="Proteomes" id="UP000291106">
    <property type="component" value="Chromosome"/>
</dbReference>
<proteinExistence type="predicted"/>
<dbReference type="InterPro" id="IPR009081">
    <property type="entry name" value="PP-bd_ACP"/>
</dbReference>
<evidence type="ECO:0000259" key="1">
    <source>
        <dbReference type="PROSITE" id="PS50075"/>
    </source>
</evidence>
<keyword evidence="3" id="KW-1185">Reference proteome</keyword>
<dbReference type="OrthoDB" id="6305838at2"/>